<evidence type="ECO:0000256" key="1">
    <source>
        <dbReference type="ARBA" id="ARBA00006484"/>
    </source>
</evidence>
<evidence type="ECO:0000256" key="4">
    <source>
        <dbReference type="SAM" id="MobiDB-lite"/>
    </source>
</evidence>
<dbReference type="OrthoDB" id="498125at2759"/>
<dbReference type="Gene3D" id="3.40.50.720">
    <property type="entry name" value="NAD(P)-binding Rossmann-like Domain"/>
    <property type="match status" value="1"/>
</dbReference>
<evidence type="ECO:0000313" key="6">
    <source>
        <dbReference type="Proteomes" id="UP000756346"/>
    </source>
</evidence>
<dbReference type="FunFam" id="3.40.50.720:FF:000084">
    <property type="entry name" value="Short-chain dehydrogenase reductase"/>
    <property type="match status" value="1"/>
</dbReference>
<dbReference type="SUPFAM" id="SSF51735">
    <property type="entry name" value="NAD(P)-binding Rossmann-fold domains"/>
    <property type="match status" value="1"/>
</dbReference>
<dbReference type="RefSeq" id="XP_046018901.1">
    <property type="nucleotide sequence ID" value="XM_046149163.1"/>
</dbReference>
<dbReference type="GO" id="GO:0016616">
    <property type="term" value="F:oxidoreductase activity, acting on the CH-OH group of donors, NAD or NADP as acceptor"/>
    <property type="evidence" value="ECO:0007669"/>
    <property type="project" value="TreeGrafter"/>
</dbReference>
<dbReference type="GeneID" id="70178709"/>
<dbReference type="Proteomes" id="UP000756346">
    <property type="component" value="Unassembled WGS sequence"/>
</dbReference>
<protein>
    <submittedName>
        <fullName evidence="5">Acetoin reductase</fullName>
    </submittedName>
</protein>
<accession>A0A9P8YK05</accession>
<proteinExistence type="inferred from homology"/>
<dbReference type="PANTHER" id="PTHR42760:SF121">
    <property type="entry name" value="3-OXOACYL-(ACYL-CARRIER-PROTEIN) REDUCTASE"/>
    <property type="match status" value="1"/>
</dbReference>
<gene>
    <name evidence="5" type="ORF">B0I36DRAFT_232703</name>
</gene>
<feature type="region of interest" description="Disordered" evidence="4">
    <location>
        <begin position="23"/>
        <end position="44"/>
    </location>
</feature>
<keyword evidence="2" id="KW-0521">NADP</keyword>
<reference evidence="5" key="1">
    <citation type="journal article" date="2021" name="Nat. Commun.">
        <title>Genetic determinants of endophytism in the Arabidopsis root mycobiome.</title>
        <authorList>
            <person name="Mesny F."/>
            <person name="Miyauchi S."/>
            <person name="Thiergart T."/>
            <person name="Pickel B."/>
            <person name="Atanasova L."/>
            <person name="Karlsson M."/>
            <person name="Huettel B."/>
            <person name="Barry K.W."/>
            <person name="Haridas S."/>
            <person name="Chen C."/>
            <person name="Bauer D."/>
            <person name="Andreopoulos W."/>
            <person name="Pangilinan J."/>
            <person name="LaButti K."/>
            <person name="Riley R."/>
            <person name="Lipzen A."/>
            <person name="Clum A."/>
            <person name="Drula E."/>
            <person name="Henrissat B."/>
            <person name="Kohler A."/>
            <person name="Grigoriev I.V."/>
            <person name="Martin F.M."/>
            <person name="Hacquard S."/>
        </authorList>
    </citation>
    <scope>NUCLEOTIDE SEQUENCE</scope>
    <source>
        <strain evidence="5">MPI-CAGE-CH-0230</strain>
    </source>
</reference>
<dbReference type="GO" id="GO:0048038">
    <property type="term" value="F:quinone binding"/>
    <property type="evidence" value="ECO:0007669"/>
    <property type="project" value="TreeGrafter"/>
</dbReference>
<evidence type="ECO:0000256" key="2">
    <source>
        <dbReference type="ARBA" id="ARBA00022857"/>
    </source>
</evidence>
<dbReference type="PRINTS" id="PR00081">
    <property type="entry name" value="GDHRDH"/>
</dbReference>
<dbReference type="InterPro" id="IPR002347">
    <property type="entry name" value="SDR_fam"/>
</dbReference>
<sequence length="333" mass="35279">MPLIILRKTPSLRAPLSLLSTARRVSTPGPRPLRHDTTPKGAAAKRSFATSSALCSNTRQSVPDGRTAIVTGSSRGIGKAIALRLASDGYSVCVHDVPANKAGCEEVVDEIRRMDGGGGEKRKACYALADVSRRAEVDALIKTSVEQLGPLDVMVANAGIAQVKPVLDITEADLERMFRVNVLGLHNTYAAAARQMIAQKSCRPDRPGKIIGAASIAAFKPTPLLSHYTASKFAVRGLTQGFAVELAPHNITVNAYAPGIVGTAMWDLIDAEMARQHGVAKGEVLKKMVHDNTALGRVSVVEDVARLVSFLASSDSDFVTGQTQVVDGGIVYT</sequence>
<dbReference type="GO" id="GO:0006633">
    <property type="term" value="P:fatty acid biosynthetic process"/>
    <property type="evidence" value="ECO:0007669"/>
    <property type="project" value="TreeGrafter"/>
</dbReference>
<dbReference type="Pfam" id="PF00106">
    <property type="entry name" value="adh_short"/>
    <property type="match status" value="1"/>
</dbReference>
<dbReference type="PROSITE" id="PS00061">
    <property type="entry name" value="ADH_SHORT"/>
    <property type="match status" value="1"/>
</dbReference>
<comment type="similarity">
    <text evidence="1 3">Belongs to the short-chain dehydrogenases/reductases (SDR) family.</text>
</comment>
<organism evidence="5 6">
    <name type="scientific">Microdochium trichocladiopsis</name>
    <dbReference type="NCBI Taxonomy" id="1682393"/>
    <lineage>
        <taxon>Eukaryota</taxon>
        <taxon>Fungi</taxon>
        <taxon>Dikarya</taxon>
        <taxon>Ascomycota</taxon>
        <taxon>Pezizomycotina</taxon>
        <taxon>Sordariomycetes</taxon>
        <taxon>Xylariomycetidae</taxon>
        <taxon>Xylariales</taxon>
        <taxon>Microdochiaceae</taxon>
        <taxon>Microdochium</taxon>
    </lineage>
</organism>
<dbReference type="AlphaFoldDB" id="A0A9P8YK05"/>
<evidence type="ECO:0000256" key="3">
    <source>
        <dbReference type="RuleBase" id="RU000363"/>
    </source>
</evidence>
<evidence type="ECO:0000313" key="5">
    <source>
        <dbReference type="EMBL" id="KAH7040846.1"/>
    </source>
</evidence>
<comment type="caution">
    <text evidence="5">The sequence shown here is derived from an EMBL/GenBank/DDBJ whole genome shotgun (WGS) entry which is preliminary data.</text>
</comment>
<keyword evidence="6" id="KW-1185">Reference proteome</keyword>
<name>A0A9P8YK05_9PEZI</name>
<dbReference type="PRINTS" id="PR00080">
    <property type="entry name" value="SDRFAMILY"/>
</dbReference>
<dbReference type="EMBL" id="JAGTJQ010000001">
    <property type="protein sequence ID" value="KAH7040846.1"/>
    <property type="molecule type" value="Genomic_DNA"/>
</dbReference>
<dbReference type="InterPro" id="IPR020904">
    <property type="entry name" value="Sc_DH/Rdtase_CS"/>
</dbReference>
<dbReference type="InterPro" id="IPR036291">
    <property type="entry name" value="NAD(P)-bd_dom_sf"/>
</dbReference>
<dbReference type="PANTHER" id="PTHR42760">
    <property type="entry name" value="SHORT-CHAIN DEHYDROGENASES/REDUCTASES FAMILY MEMBER"/>
    <property type="match status" value="1"/>
</dbReference>